<keyword evidence="1" id="KW-0732">Signal</keyword>
<organism evidence="2 4">
    <name type="scientific">Cucumis melo var. makuwa</name>
    <name type="common">Oriental melon</name>
    <dbReference type="NCBI Taxonomy" id="1194695"/>
    <lineage>
        <taxon>Eukaryota</taxon>
        <taxon>Viridiplantae</taxon>
        <taxon>Streptophyta</taxon>
        <taxon>Embryophyta</taxon>
        <taxon>Tracheophyta</taxon>
        <taxon>Spermatophyta</taxon>
        <taxon>Magnoliopsida</taxon>
        <taxon>eudicotyledons</taxon>
        <taxon>Gunneridae</taxon>
        <taxon>Pentapetalae</taxon>
        <taxon>rosids</taxon>
        <taxon>fabids</taxon>
        <taxon>Cucurbitales</taxon>
        <taxon>Cucurbitaceae</taxon>
        <taxon>Benincaseae</taxon>
        <taxon>Cucumis</taxon>
    </lineage>
</organism>
<dbReference type="Proteomes" id="UP000321947">
    <property type="component" value="Unassembled WGS sequence"/>
</dbReference>
<gene>
    <name evidence="3" type="ORF">E5676_scaffold98G00990</name>
    <name evidence="2" type="ORF">E6C27_scaffold262G001700</name>
</gene>
<sequence length="135" mass="15417">MNRRTFAILCHLLRTVAGLSSTEIVYVEEIVVMFLHVLMHDMKNCKFNGNLYNQARQSCDILTSFFWLCLCGKFVTYQNVTIMQASFYKSTELPWGIGWDVHKGKRARSKSTFIQNAKGDFVYVLAGWEGSAADS</sequence>
<evidence type="ECO:0000313" key="3">
    <source>
        <dbReference type="EMBL" id="TYK05638.1"/>
    </source>
</evidence>
<dbReference type="EMBL" id="SSTE01017321">
    <property type="protein sequence ID" value="KAA0040596.1"/>
    <property type="molecule type" value="Genomic_DNA"/>
</dbReference>
<name>A0A5A7TF09_CUCMM</name>
<dbReference type="Proteomes" id="UP000321393">
    <property type="component" value="Unassembled WGS sequence"/>
</dbReference>
<evidence type="ECO:0000313" key="5">
    <source>
        <dbReference type="Proteomes" id="UP000321947"/>
    </source>
</evidence>
<dbReference type="AlphaFoldDB" id="A0A5A7TF09"/>
<feature type="chain" id="PRO_5042722046" evidence="1">
    <location>
        <begin position="19"/>
        <end position="135"/>
    </location>
</feature>
<evidence type="ECO:0000313" key="4">
    <source>
        <dbReference type="Proteomes" id="UP000321393"/>
    </source>
</evidence>
<evidence type="ECO:0000313" key="2">
    <source>
        <dbReference type="EMBL" id="KAA0040596.1"/>
    </source>
</evidence>
<dbReference type="OrthoDB" id="1681765at2759"/>
<protein>
    <submittedName>
        <fullName evidence="2">Retrotransposon protein</fullName>
    </submittedName>
</protein>
<proteinExistence type="predicted"/>
<reference evidence="4 5" key="1">
    <citation type="submission" date="2019-08" db="EMBL/GenBank/DDBJ databases">
        <title>Draft genome sequences of two oriental melons (Cucumis melo L. var makuwa).</title>
        <authorList>
            <person name="Kwon S.-Y."/>
        </authorList>
    </citation>
    <scope>NUCLEOTIDE SEQUENCE [LARGE SCALE GENOMIC DNA]</scope>
    <source>
        <strain evidence="5">cv. Chang Bougi</strain>
        <strain evidence="4">cv. SW 3</strain>
        <tissue evidence="2">Leaf</tissue>
    </source>
</reference>
<evidence type="ECO:0000256" key="1">
    <source>
        <dbReference type="SAM" id="SignalP"/>
    </source>
</evidence>
<dbReference type="EMBL" id="SSTD01013776">
    <property type="protein sequence ID" value="TYK05638.1"/>
    <property type="molecule type" value="Genomic_DNA"/>
</dbReference>
<feature type="signal peptide" evidence="1">
    <location>
        <begin position="1"/>
        <end position="18"/>
    </location>
</feature>
<comment type="caution">
    <text evidence="2">The sequence shown here is derived from an EMBL/GenBank/DDBJ whole genome shotgun (WGS) entry which is preliminary data.</text>
</comment>
<accession>A0A5A7TF09</accession>